<dbReference type="AlphaFoldDB" id="A0A5N1J691"/>
<accession>A0A5N1J691</accession>
<dbReference type="Gene3D" id="3.40.960.10">
    <property type="entry name" value="VSR Endonuclease"/>
    <property type="match status" value="1"/>
</dbReference>
<dbReference type="RefSeq" id="WP_150903185.1">
    <property type="nucleotide sequence ID" value="NZ_VTWT01000003.1"/>
</dbReference>
<proteinExistence type="predicted"/>
<dbReference type="Proteomes" id="UP000326570">
    <property type="component" value="Unassembled WGS sequence"/>
</dbReference>
<sequence>MEIPAFRRYYATERDMTSAQLVFYKEVKKSLSKGTYINVDGNISYVFAYTSELLANWGEKGFENLSEFLLYLSELYFHEKDLSDYCKYWAYDCLLGLGKYEEYLEKTEPQEAYGTLTHMSNLRLNIQRHINVEANPLDLLLMAGGRKTKIIKSNHILYKDKVRKVFSEYGSNNGGWFKIFEKWQTNFHLYEHSLFNGAPIWNSPKINLKTECFYSINEYLNLSKELSKTAENQTREDLGIPLIGEGWVSETELFRKLETHFAQTKVMQHGQPIWLGRQHYDIWFLIWKIAIEYHGKQHFEPVEFFGGEVAYLKNVERDERKIKLSKKNGIKFIVVTEGYHLSDVITEIETHISKRNITSPN</sequence>
<dbReference type="EMBL" id="VTWT01000003">
    <property type="protein sequence ID" value="KAA9340113.1"/>
    <property type="molecule type" value="Genomic_DNA"/>
</dbReference>
<protein>
    <submittedName>
        <fullName evidence="1">Uncharacterized protein</fullName>
    </submittedName>
</protein>
<reference evidence="1 2" key="1">
    <citation type="submission" date="2019-09" db="EMBL/GenBank/DDBJ databases">
        <title>Genome sequence of Adhaeribacter sp. M2.</title>
        <authorList>
            <person name="Srinivasan S."/>
        </authorList>
    </citation>
    <scope>NUCLEOTIDE SEQUENCE [LARGE SCALE GENOMIC DNA]</scope>
    <source>
        <strain evidence="1 2">M2</strain>
    </source>
</reference>
<evidence type="ECO:0000313" key="2">
    <source>
        <dbReference type="Proteomes" id="UP000326570"/>
    </source>
</evidence>
<gene>
    <name evidence="1" type="ORF">F0P94_07125</name>
</gene>
<keyword evidence="2" id="KW-1185">Reference proteome</keyword>
<organism evidence="1 2">
    <name type="scientific">Adhaeribacter soli</name>
    <dbReference type="NCBI Taxonomy" id="2607655"/>
    <lineage>
        <taxon>Bacteria</taxon>
        <taxon>Pseudomonadati</taxon>
        <taxon>Bacteroidota</taxon>
        <taxon>Cytophagia</taxon>
        <taxon>Cytophagales</taxon>
        <taxon>Hymenobacteraceae</taxon>
        <taxon>Adhaeribacter</taxon>
    </lineage>
</organism>
<comment type="caution">
    <text evidence="1">The sequence shown here is derived from an EMBL/GenBank/DDBJ whole genome shotgun (WGS) entry which is preliminary data.</text>
</comment>
<evidence type="ECO:0000313" key="1">
    <source>
        <dbReference type="EMBL" id="KAA9340113.1"/>
    </source>
</evidence>
<name>A0A5N1J691_9BACT</name>